<dbReference type="EMBL" id="BDSP01000041">
    <property type="protein sequence ID" value="GAX11554.1"/>
    <property type="molecule type" value="Genomic_DNA"/>
</dbReference>
<name>A0A1Z5JC16_FISSO</name>
<dbReference type="OrthoDB" id="48064at2759"/>
<evidence type="ECO:0000313" key="3">
    <source>
        <dbReference type="Proteomes" id="UP000198406"/>
    </source>
</evidence>
<organism evidence="2 3">
    <name type="scientific">Fistulifera solaris</name>
    <name type="common">Oleaginous diatom</name>
    <dbReference type="NCBI Taxonomy" id="1519565"/>
    <lineage>
        <taxon>Eukaryota</taxon>
        <taxon>Sar</taxon>
        <taxon>Stramenopiles</taxon>
        <taxon>Ochrophyta</taxon>
        <taxon>Bacillariophyta</taxon>
        <taxon>Bacillariophyceae</taxon>
        <taxon>Bacillariophycidae</taxon>
        <taxon>Naviculales</taxon>
        <taxon>Naviculaceae</taxon>
        <taxon>Fistulifera</taxon>
    </lineage>
</organism>
<evidence type="ECO:0000313" key="2">
    <source>
        <dbReference type="EMBL" id="GAX11554.1"/>
    </source>
</evidence>
<gene>
    <name evidence="2" type="ORF">FisN_22Lh244</name>
</gene>
<keyword evidence="3" id="KW-1185">Reference proteome</keyword>
<dbReference type="InParanoid" id="A0A1Z5JC16"/>
<dbReference type="Proteomes" id="UP000198406">
    <property type="component" value="Unassembled WGS sequence"/>
</dbReference>
<reference evidence="2 3" key="1">
    <citation type="journal article" date="2015" name="Plant Cell">
        <title>Oil accumulation by the oleaginous diatom Fistulifera solaris as revealed by the genome and transcriptome.</title>
        <authorList>
            <person name="Tanaka T."/>
            <person name="Maeda Y."/>
            <person name="Veluchamy A."/>
            <person name="Tanaka M."/>
            <person name="Abida H."/>
            <person name="Marechal E."/>
            <person name="Bowler C."/>
            <person name="Muto M."/>
            <person name="Sunaga Y."/>
            <person name="Tanaka M."/>
            <person name="Yoshino T."/>
            <person name="Taniguchi T."/>
            <person name="Fukuda Y."/>
            <person name="Nemoto M."/>
            <person name="Matsumoto M."/>
            <person name="Wong P.S."/>
            <person name="Aburatani S."/>
            <person name="Fujibuchi W."/>
        </authorList>
    </citation>
    <scope>NUCLEOTIDE SEQUENCE [LARGE SCALE GENOMIC DNA]</scope>
    <source>
        <strain evidence="2 3">JPCC DA0580</strain>
    </source>
</reference>
<proteinExistence type="predicted"/>
<dbReference type="AlphaFoldDB" id="A0A1Z5JC16"/>
<accession>A0A1Z5JC16</accession>
<evidence type="ECO:0000256" key="1">
    <source>
        <dbReference type="SAM" id="MobiDB-lite"/>
    </source>
</evidence>
<feature type="region of interest" description="Disordered" evidence="1">
    <location>
        <begin position="155"/>
        <end position="187"/>
    </location>
</feature>
<sequence length="385" mass="43789">MSTAMAIELPIQHSRKQLPPVCTDPVQLKEMTSEILQAPIGSLFSYDMQVTEKDIDRHRDEAWNKADLTVQKVEFLLRGHSAGIEGTIWNRWLEQKATHDDSQVMQSLLDRIWQEGQVYMTMRTQRMDELFGQEEDSEEDLEGIHKNIEELARTGTLEYDGGSSESESDSDFSSDDEDPAASYDNDFAFPGPTTAMYETVLDSLACQGREIHASWDLLQDVLGRHNLDGGDEFNTNEFTRPSIVCFNTLIRVAANHKYDASKSDVKNRDHALLLAFQSYDALKQCKLVEANSATYCYLLQTVSKYFPPSKSRGNIAHGMWHQACTQGLVDDSVIQAYLNVNSPSNGSEFDEYIKNNLEGKTRQTVPQKWTQMSRKLRHDLKDAFY</sequence>
<feature type="compositionally biased region" description="Acidic residues" evidence="1">
    <location>
        <begin position="166"/>
        <end position="179"/>
    </location>
</feature>
<protein>
    <submittedName>
        <fullName evidence="2">Uncharacterized protein</fullName>
    </submittedName>
</protein>
<comment type="caution">
    <text evidence="2">The sequence shown here is derived from an EMBL/GenBank/DDBJ whole genome shotgun (WGS) entry which is preliminary data.</text>
</comment>